<protein>
    <submittedName>
        <fullName evidence="11 13">Bloodthirsty-related gene family, member 5</fullName>
    </submittedName>
</protein>
<feature type="domain" description="B30.2/SPRY" evidence="10">
    <location>
        <begin position="310"/>
        <end position="505"/>
    </location>
</feature>
<reference evidence="11" key="2">
    <citation type="submission" date="2015-11" db="UniProtKB">
        <authorList>
            <consortium name="Ensembl"/>
        </authorList>
    </citation>
    <scope>IDENTIFICATION</scope>
    <source>
        <strain evidence="11">Tuebingen</strain>
    </source>
</reference>
<dbReference type="SMART" id="SM00336">
    <property type="entry name" value="BBOX"/>
    <property type="match status" value="2"/>
</dbReference>
<evidence type="ECO:0000256" key="1">
    <source>
        <dbReference type="ARBA" id="ARBA00022588"/>
    </source>
</evidence>
<dbReference type="InterPro" id="IPR003877">
    <property type="entry name" value="SPRY_dom"/>
</dbReference>
<dbReference type="CDD" id="cd13733">
    <property type="entry name" value="SPRY_PRY_C-I_1"/>
    <property type="match status" value="1"/>
</dbReference>
<dbReference type="Proteomes" id="UP000000437">
    <property type="component" value="Chromosome 7"/>
</dbReference>
<dbReference type="SMART" id="SM00449">
    <property type="entry name" value="SPRY"/>
    <property type="match status" value="1"/>
</dbReference>
<dbReference type="Pfam" id="PF00622">
    <property type="entry name" value="SPRY"/>
    <property type="match status" value="1"/>
</dbReference>
<dbReference type="Gene3D" id="4.10.830.40">
    <property type="match status" value="1"/>
</dbReference>
<accession>A0A0R4IL07</accession>
<evidence type="ECO:0000259" key="8">
    <source>
        <dbReference type="PROSITE" id="PS50089"/>
    </source>
</evidence>
<dbReference type="EMBL" id="CT030144">
    <property type="status" value="NOT_ANNOTATED_CDS"/>
    <property type="molecule type" value="Genomic_DNA"/>
</dbReference>
<dbReference type="Pfam" id="PF13765">
    <property type="entry name" value="PRY"/>
    <property type="match status" value="1"/>
</dbReference>
<dbReference type="InterPro" id="IPR001841">
    <property type="entry name" value="Znf_RING"/>
</dbReference>
<dbReference type="Gene3D" id="3.30.40.10">
    <property type="entry name" value="Zinc/RING finger domain, C3HC4 (zinc finger)"/>
    <property type="match status" value="1"/>
</dbReference>
<dbReference type="SUPFAM" id="SSF57845">
    <property type="entry name" value="B-box zinc-binding domain"/>
    <property type="match status" value="1"/>
</dbReference>
<dbReference type="InterPro" id="IPR001870">
    <property type="entry name" value="B30.2/SPRY"/>
</dbReference>
<accession>A0A8M9QHI2</accession>
<dbReference type="CTD" id="794264"/>
<dbReference type="Ensembl" id="ENSDART00000171008.2">
    <property type="protein sequence ID" value="ENSDARP00000135003.1"/>
    <property type="gene ID" value="ENSDARG00000074813.5"/>
</dbReference>
<dbReference type="Gene3D" id="3.30.160.60">
    <property type="entry name" value="Classic Zinc Finger"/>
    <property type="match status" value="1"/>
</dbReference>
<dbReference type="SUPFAM" id="SSF49899">
    <property type="entry name" value="Concanavalin A-like lectins/glucanases"/>
    <property type="match status" value="1"/>
</dbReference>
<dbReference type="GO" id="GO:0045087">
    <property type="term" value="P:innate immune response"/>
    <property type="evidence" value="ECO:0007669"/>
    <property type="project" value="UniProtKB-KW"/>
</dbReference>
<dbReference type="InterPro" id="IPR000315">
    <property type="entry name" value="Znf_B-box"/>
</dbReference>
<evidence type="ECO:0000256" key="5">
    <source>
        <dbReference type="ARBA" id="ARBA00022859"/>
    </source>
</evidence>
<reference evidence="13" key="3">
    <citation type="submission" date="2025-04" db="UniProtKB">
        <authorList>
            <consortium name="RefSeq"/>
        </authorList>
    </citation>
    <scope>IDENTIFICATION</scope>
    <source>
        <strain evidence="13">Tuebingen</strain>
    </source>
</reference>
<dbReference type="RefSeq" id="XP_073763258.1">
    <property type="nucleotide sequence ID" value="XM_073907157.1"/>
</dbReference>
<dbReference type="Pfam" id="PF25600">
    <property type="entry name" value="TRIM_CC"/>
    <property type="match status" value="1"/>
</dbReference>
<dbReference type="Pfam" id="PF00643">
    <property type="entry name" value="zf-B_box"/>
    <property type="match status" value="1"/>
</dbReference>
<dbReference type="SUPFAM" id="SSF57850">
    <property type="entry name" value="RING/U-box"/>
    <property type="match status" value="1"/>
</dbReference>
<dbReference type="RefSeq" id="XP_021333400.1">
    <property type="nucleotide sequence ID" value="XM_021477725.2"/>
</dbReference>
<evidence type="ECO:0000256" key="6">
    <source>
        <dbReference type="PROSITE-ProRule" id="PRU00024"/>
    </source>
</evidence>
<dbReference type="InterPro" id="IPR043136">
    <property type="entry name" value="B30.2/SPRY_sf"/>
</dbReference>
<evidence type="ECO:0000313" key="14">
    <source>
        <dbReference type="ZFIN" id="ZDB-GENE-080219-8"/>
    </source>
</evidence>
<keyword evidence="1" id="KW-0399">Innate immunity</keyword>
<keyword evidence="5" id="KW-0391">Immunity</keyword>
<dbReference type="OrthoDB" id="6270329at2759"/>
<dbReference type="GO" id="GO:0005737">
    <property type="term" value="C:cytoplasm"/>
    <property type="evidence" value="ECO:0007669"/>
    <property type="project" value="UniProtKB-ARBA"/>
</dbReference>
<dbReference type="Pfam" id="PF13445">
    <property type="entry name" value="zf-RING_UBOX"/>
    <property type="match status" value="1"/>
</dbReference>
<dbReference type="InterPro" id="IPR017907">
    <property type="entry name" value="Znf_RING_CS"/>
</dbReference>
<dbReference type="AGR" id="ZFIN:ZDB-GENE-080219-8"/>
<proteinExistence type="predicted"/>
<dbReference type="PROSITE" id="PS50119">
    <property type="entry name" value="ZF_BBOX"/>
    <property type="match status" value="1"/>
</dbReference>
<dbReference type="InterPro" id="IPR003879">
    <property type="entry name" value="Butyrophylin_SPRY"/>
</dbReference>
<keyword evidence="2" id="KW-0479">Metal-binding</keyword>
<evidence type="ECO:0000259" key="9">
    <source>
        <dbReference type="PROSITE" id="PS50119"/>
    </source>
</evidence>
<dbReference type="GeneTree" id="ENSGT01040000240385"/>
<evidence type="ECO:0000256" key="3">
    <source>
        <dbReference type="ARBA" id="ARBA00022771"/>
    </source>
</evidence>
<dbReference type="Bgee" id="ENSDARG00000074813">
    <property type="expression patterns" value="Expressed in intestine and 6 other cell types or tissues"/>
</dbReference>
<dbReference type="GO" id="GO:0008270">
    <property type="term" value="F:zinc ion binding"/>
    <property type="evidence" value="ECO:0007669"/>
    <property type="project" value="UniProtKB-KW"/>
</dbReference>
<dbReference type="PANTHER" id="PTHR25465">
    <property type="entry name" value="B-BOX DOMAIN CONTAINING"/>
    <property type="match status" value="1"/>
</dbReference>
<dbReference type="PROSITE" id="PS50089">
    <property type="entry name" value="ZF_RING_2"/>
    <property type="match status" value="1"/>
</dbReference>
<dbReference type="PROSITE" id="PS00518">
    <property type="entry name" value="ZF_RING_1"/>
    <property type="match status" value="1"/>
</dbReference>
<evidence type="ECO:0000313" key="13">
    <source>
        <dbReference type="RefSeq" id="XP_021333400.1"/>
    </source>
</evidence>
<evidence type="ECO:0000256" key="2">
    <source>
        <dbReference type="ARBA" id="ARBA00022723"/>
    </source>
</evidence>
<gene>
    <name evidence="11 13 14" type="primary">btr05</name>
    <name evidence="13" type="synonym">zgc:172119</name>
</gene>
<dbReference type="SMART" id="SM00184">
    <property type="entry name" value="RING"/>
    <property type="match status" value="1"/>
</dbReference>
<sequence length="507" mass="58632">MANSLPPPLPMRTTKRLSMDRSLSLSSSMRPLFEELQCSVCLDVFTDPVSTPCGHNFCKSCLNSSWENSQVCSCPLCRERFSDRPDLKINTELRQLGQLFKERLTVRISEVLCDICDGRKMKALKSCLTCQTSYCETHLEPHRRVPNFKKHKLIEPVKNIKDYICQKHERPLELFCRDDQMCVCVFCTDGDHKTHNTVPLEEESKVKKTQLIETQKDMQKMIQDRNKKIRDIKHLAELRKKQDEKLIQELQQEINELKIRNSELDHLSHTKDHLQLLQLYPSICSPLNGRNWSDVSLETLRRALTQLQETPDQKVSQTVLRRIQQFAVDVTLDRDTAYPELILSDDGKEMIQGDVYQDLPDIPERFDHCPSVLGREGFSTGRFYFEVKVKGKTEWILGVVRESINRKGKIKLSPQDGHWCVALMKGDQYWACADPAVSLNVKPQKVGVFVDYEDGLVCFFDVVSRSHIFSFTRQSFINRVYPYFCACFTSNGKHSVPLIISPVKYSE</sequence>
<dbReference type="InterPro" id="IPR051051">
    <property type="entry name" value="E3_ubiq-ligase_TRIM/RNF"/>
</dbReference>
<dbReference type="ZFIN" id="ZDB-GENE-080219-8">
    <property type="gene designation" value="btr05"/>
</dbReference>
<evidence type="ECO:0000313" key="11">
    <source>
        <dbReference type="Ensembl" id="ENSDARP00000135003"/>
    </source>
</evidence>
<dbReference type="CDD" id="cd19769">
    <property type="entry name" value="Bbox2_TRIM16-like"/>
    <property type="match status" value="1"/>
</dbReference>
<dbReference type="Gene3D" id="2.60.120.920">
    <property type="match status" value="1"/>
</dbReference>
<dbReference type="FunFam" id="2.60.120.920:FF:000004">
    <property type="entry name" value="Butyrophilin subfamily 1 member A1"/>
    <property type="match status" value="1"/>
</dbReference>
<dbReference type="InterPro" id="IPR013083">
    <property type="entry name" value="Znf_RING/FYVE/PHD"/>
</dbReference>
<dbReference type="PANTHER" id="PTHR25465:SF32">
    <property type="entry name" value="BLOODTHIRSTY-RELATED GENE FAMILY, MEMBER 16 ISOFORM X1-RELATED"/>
    <property type="match status" value="1"/>
</dbReference>
<organism evidence="11">
    <name type="scientific">Danio rerio</name>
    <name type="common">Zebrafish</name>
    <name type="synonym">Brachydanio rerio</name>
    <dbReference type="NCBI Taxonomy" id="7955"/>
    <lineage>
        <taxon>Eukaryota</taxon>
        <taxon>Metazoa</taxon>
        <taxon>Chordata</taxon>
        <taxon>Craniata</taxon>
        <taxon>Vertebrata</taxon>
        <taxon>Euteleostomi</taxon>
        <taxon>Actinopterygii</taxon>
        <taxon>Neopterygii</taxon>
        <taxon>Teleostei</taxon>
        <taxon>Ostariophysi</taxon>
        <taxon>Cypriniformes</taxon>
        <taxon>Danionidae</taxon>
        <taxon>Danioninae</taxon>
        <taxon>Danio</taxon>
    </lineage>
</organism>
<reference evidence="11 12" key="1">
    <citation type="journal article" date="2013" name="Nature">
        <title>The zebrafish reference genome sequence and its relationship to the human genome.</title>
        <authorList>
            <consortium name="Genome Reference Consortium Zebrafish"/>
            <person name="Howe K."/>
            <person name="Clark M.D."/>
            <person name="Torroja C.F."/>
            <person name="Torrance J."/>
            <person name="Berthelot C."/>
            <person name="Muffato M."/>
            <person name="Collins J.E."/>
            <person name="Humphray S."/>
            <person name="McLaren K."/>
            <person name="Matthews L."/>
            <person name="McLaren S."/>
            <person name="Sealy I."/>
            <person name="Caccamo M."/>
            <person name="Churcher C."/>
            <person name="Scott C."/>
            <person name="Barrett J.C."/>
            <person name="Koch R."/>
            <person name="Rauch G.J."/>
            <person name="White S."/>
            <person name="Chow W."/>
            <person name="Kilian B."/>
            <person name="Quintais L.T."/>
            <person name="Guerra-Assuncao J.A."/>
            <person name="Zhou Y."/>
            <person name="Gu Y."/>
            <person name="Yen J."/>
            <person name="Vogel J.H."/>
            <person name="Eyre T."/>
            <person name="Redmond S."/>
            <person name="Banerjee R."/>
            <person name="Chi J."/>
            <person name="Fu B."/>
            <person name="Langley E."/>
            <person name="Maguire S.F."/>
            <person name="Laird G.K."/>
            <person name="Lloyd D."/>
            <person name="Kenyon E."/>
            <person name="Donaldson S."/>
            <person name="Sehra H."/>
            <person name="Almeida-King J."/>
            <person name="Loveland J."/>
            <person name="Trevanion S."/>
            <person name="Jones M."/>
            <person name="Quail M."/>
            <person name="Willey D."/>
            <person name="Hunt A."/>
            <person name="Burton J."/>
            <person name="Sims S."/>
            <person name="McLay K."/>
            <person name="Plumb B."/>
            <person name="Davis J."/>
            <person name="Clee C."/>
            <person name="Oliver K."/>
            <person name="Clark R."/>
            <person name="Riddle C."/>
            <person name="Elliot D."/>
            <person name="Eliott D."/>
            <person name="Threadgold G."/>
            <person name="Harden G."/>
            <person name="Ware D."/>
            <person name="Begum S."/>
            <person name="Mortimore B."/>
            <person name="Mortimer B."/>
            <person name="Kerry G."/>
            <person name="Heath P."/>
            <person name="Phillimore B."/>
            <person name="Tracey A."/>
            <person name="Corby N."/>
            <person name="Dunn M."/>
            <person name="Johnson C."/>
            <person name="Wood J."/>
            <person name="Clark S."/>
            <person name="Pelan S."/>
            <person name="Griffiths G."/>
            <person name="Smith M."/>
            <person name="Glithero R."/>
            <person name="Howden P."/>
            <person name="Barker N."/>
            <person name="Lloyd C."/>
            <person name="Stevens C."/>
            <person name="Harley J."/>
            <person name="Holt K."/>
            <person name="Panagiotidis G."/>
            <person name="Lovell J."/>
            <person name="Beasley H."/>
            <person name="Henderson C."/>
            <person name="Gordon D."/>
            <person name="Auger K."/>
            <person name="Wright D."/>
            <person name="Collins J."/>
            <person name="Raisen C."/>
            <person name="Dyer L."/>
            <person name="Leung K."/>
            <person name="Robertson L."/>
            <person name="Ambridge K."/>
            <person name="Leongamornlert D."/>
            <person name="McGuire S."/>
            <person name="Gilderthorp R."/>
            <person name="Griffiths C."/>
            <person name="Manthravadi D."/>
            <person name="Nichol S."/>
            <person name="Barker G."/>
            <person name="Whitehead S."/>
            <person name="Kay M."/>
            <person name="Brown J."/>
            <person name="Murnane C."/>
            <person name="Gray E."/>
            <person name="Humphries M."/>
            <person name="Sycamore N."/>
            <person name="Barker D."/>
            <person name="Saunders D."/>
            <person name="Wallis J."/>
            <person name="Babbage A."/>
            <person name="Hammond S."/>
            <person name="Mashreghi-Mohammadi M."/>
            <person name="Barr L."/>
            <person name="Martin S."/>
            <person name="Wray P."/>
            <person name="Ellington A."/>
            <person name="Matthews N."/>
            <person name="Ellwood M."/>
            <person name="Woodmansey R."/>
            <person name="Clark G."/>
            <person name="Cooper J."/>
            <person name="Cooper J."/>
            <person name="Tromans A."/>
            <person name="Grafham D."/>
            <person name="Skuce C."/>
            <person name="Pandian R."/>
            <person name="Andrews R."/>
            <person name="Harrison E."/>
            <person name="Kimberley A."/>
            <person name="Garnett J."/>
            <person name="Fosker N."/>
            <person name="Hall R."/>
            <person name="Garner P."/>
            <person name="Kelly D."/>
            <person name="Bird C."/>
            <person name="Palmer S."/>
            <person name="Gehring I."/>
            <person name="Berger A."/>
            <person name="Dooley C.M."/>
            <person name="Ersan-Urun Z."/>
            <person name="Eser C."/>
            <person name="Geiger H."/>
            <person name="Geisler M."/>
            <person name="Karotki L."/>
            <person name="Kirn A."/>
            <person name="Konantz J."/>
            <person name="Konantz M."/>
            <person name="Oberlander M."/>
            <person name="Rudolph-Geiger S."/>
            <person name="Teucke M."/>
            <person name="Lanz C."/>
            <person name="Raddatz G."/>
            <person name="Osoegawa K."/>
            <person name="Zhu B."/>
            <person name="Rapp A."/>
            <person name="Widaa S."/>
            <person name="Langford C."/>
            <person name="Yang F."/>
            <person name="Schuster S.C."/>
            <person name="Carter N.P."/>
            <person name="Harrow J."/>
            <person name="Ning Z."/>
            <person name="Herrero J."/>
            <person name="Searle S.M."/>
            <person name="Enright A."/>
            <person name="Geisler R."/>
            <person name="Plasterk R.H."/>
            <person name="Lee C."/>
            <person name="Westerfield M."/>
            <person name="de Jong P.J."/>
            <person name="Zon L.I."/>
            <person name="Postlethwait J.H."/>
            <person name="Nusslein-Volhard C."/>
            <person name="Hubbard T.J."/>
            <person name="Roest Crollius H."/>
            <person name="Rogers J."/>
            <person name="Stemple D.L."/>
        </authorList>
    </citation>
    <scope>NUCLEOTIDE SEQUENCE [LARGE SCALE GENOMIC DNA]</scope>
    <source>
        <strain evidence="11">Tuebingen</strain>
    </source>
</reference>
<dbReference type="PRINTS" id="PR01407">
    <property type="entry name" value="BUTYPHLNCDUF"/>
</dbReference>
<dbReference type="GeneID" id="794264"/>
<dbReference type="SMART" id="SM00589">
    <property type="entry name" value="PRY"/>
    <property type="match status" value="1"/>
</dbReference>
<feature type="domain" description="B box-type" evidence="9">
    <location>
        <begin position="160"/>
        <end position="200"/>
    </location>
</feature>
<dbReference type="InterPro" id="IPR013320">
    <property type="entry name" value="ConA-like_dom_sf"/>
</dbReference>
<dbReference type="InterPro" id="IPR058030">
    <property type="entry name" value="TRIM8/14/16/25/29/45/65_CC"/>
</dbReference>
<feature type="domain" description="RING-type" evidence="8">
    <location>
        <begin position="38"/>
        <end position="78"/>
    </location>
</feature>
<dbReference type="InterPro" id="IPR027370">
    <property type="entry name" value="Znf-RING_euk"/>
</dbReference>
<keyword evidence="7" id="KW-0175">Coiled coil</keyword>
<feature type="coiled-coil region" evidence="7">
    <location>
        <begin position="233"/>
        <end position="267"/>
    </location>
</feature>
<name>A0A0R4IL07_DANRE</name>
<keyword evidence="12" id="KW-1185">Reference proteome</keyword>
<evidence type="ECO:0000259" key="10">
    <source>
        <dbReference type="PROSITE" id="PS50188"/>
    </source>
</evidence>
<keyword evidence="4" id="KW-0862">Zinc</keyword>
<dbReference type="SMR" id="A0A0R4IL07"/>
<evidence type="ECO:0000256" key="7">
    <source>
        <dbReference type="SAM" id="Coils"/>
    </source>
</evidence>
<dbReference type="InterPro" id="IPR006574">
    <property type="entry name" value="PRY"/>
</dbReference>
<dbReference type="OMA" id="CTELNHQ"/>
<evidence type="ECO:0000313" key="12">
    <source>
        <dbReference type="Proteomes" id="UP000000437"/>
    </source>
</evidence>
<evidence type="ECO:0000256" key="4">
    <source>
        <dbReference type="ARBA" id="ARBA00022833"/>
    </source>
</evidence>
<dbReference type="PROSITE" id="PS50188">
    <property type="entry name" value="B302_SPRY"/>
    <property type="match status" value="1"/>
</dbReference>
<dbReference type="AlphaFoldDB" id="A0A0R4IL07"/>
<keyword evidence="3 6" id="KW-0863">Zinc-finger</keyword>